<dbReference type="InterPro" id="IPR013517">
    <property type="entry name" value="FG-GAP"/>
</dbReference>
<feature type="signal peptide" evidence="3">
    <location>
        <begin position="1"/>
        <end position="18"/>
    </location>
</feature>
<dbReference type="InterPro" id="IPR028994">
    <property type="entry name" value="Integrin_alpha_N"/>
</dbReference>
<keyword evidence="5" id="KW-1185">Reference proteome</keyword>
<dbReference type="KEGG" id="ehx:EMIHUDRAFT_119075"/>
<dbReference type="OMA" id="QECCEAN"/>
<evidence type="ECO:0000313" key="4">
    <source>
        <dbReference type="EnsemblProtists" id="EOD16198"/>
    </source>
</evidence>
<dbReference type="SUPFAM" id="SSF69318">
    <property type="entry name" value="Integrin alpha N-terminal domain"/>
    <property type="match status" value="2"/>
</dbReference>
<feature type="compositionally biased region" description="Pro residues" evidence="2">
    <location>
        <begin position="24"/>
        <end position="90"/>
    </location>
</feature>
<dbReference type="GeneID" id="17262356"/>
<feature type="region of interest" description="Disordered" evidence="2">
    <location>
        <begin position="19"/>
        <end position="95"/>
    </location>
</feature>
<sequence>MRSLRSLSVFVLLADVSAFSSVPEEPPSPSPSPSPAPSPSPSPPPAGPPPAGPPPSPPPSAEPTPPPSASPSPPPSPSPPSAPEPPPPPVADLFFGTGSSNLLLHNDGNGIFVTQETVGASSYETRSVARGGDFNGDGMPDLLLGNRWPGSGNVPNQLLLSKAEGSFDEPIDLPGTEEMSTCGGAVGDVDGDGFDDLVFANGNGCQGYGTEQEAYIMYGKGGTSFEAPVALPGGVMDSVSVEIADLTGDGKNDIVLDNLYAGVKLLKNAGSRGNFEEVMLTDKYGPETRPPAGSGYMVKAMGVHDMDGDGDLDLVLGTQPNLLLLNGGNGDFADPVQLPSPESWTGSSSVVTIGDVDGDGHPDVVFGGTKGCYVLWNEPNADGGRALLFASGLPSEQPSTFGLADGGTDVFPGTRRSQVGAVALGNVFGNGRVDIVIGHQTFNGGPPELVENTGNRGFGSVVPLDPPGWIDVNAIALLAPPAPPPAPLDCGSFSPCEDGECTDAPPNLNPPGPSERNVCVGKSGCVEMTGGYGYWLCCSPSEDGTPCLRPNKPYTTPYYRFGDSLDECLAFGCGE</sequence>
<dbReference type="RefSeq" id="XP_005768627.1">
    <property type="nucleotide sequence ID" value="XM_005768570.1"/>
</dbReference>
<evidence type="ECO:0000256" key="2">
    <source>
        <dbReference type="SAM" id="MobiDB-lite"/>
    </source>
</evidence>
<dbReference type="AlphaFoldDB" id="A0A0D3IY63"/>
<dbReference type="STRING" id="2903.R1C0X8"/>
<protein>
    <recommendedName>
        <fullName evidence="6">VCBS repeat-containing protein</fullName>
    </recommendedName>
</protein>
<proteinExistence type="predicted"/>
<dbReference type="Proteomes" id="UP000013827">
    <property type="component" value="Unassembled WGS sequence"/>
</dbReference>
<dbReference type="Pfam" id="PF13517">
    <property type="entry name" value="FG-GAP_3"/>
    <property type="match status" value="3"/>
</dbReference>
<evidence type="ECO:0000256" key="1">
    <source>
        <dbReference type="ARBA" id="ARBA00022729"/>
    </source>
</evidence>
<dbReference type="EnsemblProtists" id="EOD16198">
    <property type="protein sequence ID" value="EOD16198"/>
    <property type="gene ID" value="EMIHUDRAFT_119075"/>
</dbReference>
<dbReference type="Gene3D" id="2.130.10.130">
    <property type="entry name" value="Integrin alpha, N-terminal"/>
    <property type="match status" value="2"/>
</dbReference>
<dbReference type="PANTHER" id="PTHR46580:SF4">
    <property type="entry name" value="ATP_GTP-BINDING PROTEIN"/>
    <property type="match status" value="1"/>
</dbReference>
<organism evidence="4 5">
    <name type="scientific">Emiliania huxleyi (strain CCMP1516)</name>
    <dbReference type="NCBI Taxonomy" id="280463"/>
    <lineage>
        <taxon>Eukaryota</taxon>
        <taxon>Haptista</taxon>
        <taxon>Haptophyta</taxon>
        <taxon>Prymnesiophyceae</taxon>
        <taxon>Isochrysidales</taxon>
        <taxon>Noelaerhabdaceae</taxon>
        <taxon>Emiliania</taxon>
    </lineage>
</organism>
<feature type="chain" id="PRO_5044270206" description="VCBS repeat-containing protein" evidence="3">
    <location>
        <begin position="19"/>
        <end position="575"/>
    </location>
</feature>
<dbReference type="PaxDb" id="2903-EOD16198"/>
<dbReference type="PRINTS" id="PR01217">
    <property type="entry name" value="PRICHEXTENSN"/>
</dbReference>
<reference evidence="4" key="2">
    <citation type="submission" date="2024-10" db="UniProtKB">
        <authorList>
            <consortium name="EnsemblProtists"/>
        </authorList>
    </citation>
    <scope>IDENTIFICATION</scope>
</reference>
<dbReference type="HOGENOM" id="CLU_034253_0_0_1"/>
<dbReference type="PANTHER" id="PTHR46580">
    <property type="entry name" value="SENSOR KINASE-RELATED"/>
    <property type="match status" value="1"/>
</dbReference>
<reference evidence="5" key="1">
    <citation type="journal article" date="2013" name="Nature">
        <title>Pan genome of the phytoplankton Emiliania underpins its global distribution.</title>
        <authorList>
            <person name="Read B.A."/>
            <person name="Kegel J."/>
            <person name="Klute M.J."/>
            <person name="Kuo A."/>
            <person name="Lefebvre S.C."/>
            <person name="Maumus F."/>
            <person name="Mayer C."/>
            <person name="Miller J."/>
            <person name="Monier A."/>
            <person name="Salamov A."/>
            <person name="Young J."/>
            <person name="Aguilar M."/>
            <person name="Claverie J.M."/>
            <person name="Frickenhaus S."/>
            <person name="Gonzalez K."/>
            <person name="Herman E.K."/>
            <person name="Lin Y.C."/>
            <person name="Napier J."/>
            <person name="Ogata H."/>
            <person name="Sarno A.F."/>
            <person name="Shmutz J."/>
            <person name="Schroeder D."/>
            <person name="de Vargas C."/>
            <person name="Verret F."/>
            <person name="von Dassow P."/>
            <person name="Valentin K."/>
            <person name="Van de Peer Y."/>
            <person name="Wheeler G."/>
            <person name="Dacks J.B."/>
            <person name="Delwiche C.F."/>
            <person name="Dyhrman S.T."/>
            <person name="Glockner G."/>
            <person name="John U."/>
            <person name="Richards T."/>
            <person name="Worden A.Z."/>
            <person name="Zhang X."/>
            <person name="Grigoriev I.V."/>
            <person name="Allen A.E."/>
            <person name="Bidle K."/>
            <person name="Borodovsky M."/>
            <person name="Bowler C."/>
            <person name="Brownlee C."/>
            <person name="Cock J.M."/>
            <person name="Elias M."/>
            <person name="Gladyshev V.N."/>
            <person name="Groth M."/>
            <person name="Guda C."/>
            <person name="Hadaegh A."/>
            <person name="Iglesias-Rodriguez M.D."/>
            <person name="Jenkins J."/>
            <person name="Jones B.M."/>
            <person name="Lawson T."/>
            <person name="Leese F."/>
            <person name="Lindquist E."/>
            <person name="Lobanov A."/>
            <person name="Lomsadze A."/>
            <person name="Malik S.B."/>
            <person name="Marsh M.E."/>
            <person name="Mackinder L."/>
            <person name="Mock T."/>
            <person name="Mueller-Roeber B."/>
            <person name="Pagarete A."/>
            <person name="Parker M."/>
            <person name="Probert I."/>
            <person name="Quesneville H."/>
            <person name="Raines C."/>
            <person name="Rensing S.A."/>
            <person name="Riano-Pachon D.M."/>
            <person name="Richier S."/>
            <person name="Rokitta S."/>
            <person name="Shiraiwa Y."/>
            <person name="Soanes D.M."/>
            <person name="van der Giezen M."/>
            <person name="Wahlund T.M."/>
            <person name="Williams B."/>
            <person name="Wilson W."/>
            <person name="Wolfe G."/>
            <person name="Wurch L.L."/>
        </authorList>
    </citation>
    <scope>NUCLEOTIDE SEQUENCE</scope>
</reference>
<evidence type="ECO:0000313" key="5">
    <source>
        <dbReference type="Proteomes" id="UP000013827"/>
    </source>
</evidence>
<keyword evidence="1 3" id="KW-0732">Signal</keyword>
<name>A0A0D3IY63_EMIH1</name>
<evidence type="ECO:0008006" key="6">
    <source>
        <dbReference type="Google" id="ProtNLM"/>
    </source>
</evidence>
<accession>A0A0D3IY63</accession>
<evidence type="ECO:0000256" key="3">
    <source>
        <dbReference type="SAM" id="SignalP"/>
    </source>
</evidence>